<evidence type="ECO:0000313" key="3">
    <source>
        <dbReference type="WBParaSite" id="ACAC_0001087401-mRNA-1"/>
    </source>
</evidence>
<reference evidence="2" key="1">
    <citation type="submission" date="2012-09" db="EMBL/GenBank/DDBJ databases">
        <authorList>
            <person name="Martin A.A."/>
        </authorList>
    </citation>
    <scope>NUCLEOTIDE SEQUENCE</scope>
</reference>
<dbReference type="WBParaSite" id="ACAC_0001087401-mRNA-1">
    <property type="protein sequence ID" value="ACAC_0001087401-mRNA-1"/>
    <property type="gene ID" value="ACAC_0001087401"/>
</dbReference>
<dbReference type="Proteomes" id="UP000035642">
    <property type="component" value="Unassembled WGS sequence"/>
</dbReference>
<accession>A0A0K0DI02</accession>
<keyword evidence="2" id="KW-1185">Reference proteome</keyword>
<evidence type="ECO:0000313" key="2">
    <source>
        <dbReference type="Proteomes" id="UP000035642"/>
    </source>
</evidence>
<reference evidence="3" key="2">
    <citation type="submission" date="2017-02" db="UniProtKB">
        <authorList>
            <consortium name="WormBaseParasite"/>
        </authorList>
    </citation>
    <scope>IDENTIFICATION</scope>
</reference>
<protein>
    <submittedName>
        <fullName evidence="3">Uncharacterized protein</fullName>
    </submittedName>
</protein>
<organism evidence="2 3">
    <name type="scientific">Angiostrongylus cantonensis</name>
    <name type="common">Rat lungworm</name>
    <dbReference type="NCBI Taxonomy" id="6313"/>
    <lineage>
        <taxon>Eukaryota</taxon>
        <taxon>Metazoa</taxon>
        <taxon>Ecdysozoa</taxon>
        <taxon>Nematoda</taxon>
        <taxon>Chromadorea</taxon>
        <taxon>Rhabditida</taxon>
        <taxon>Rhabditina</taxon>
        <taxon>Rhabditomorpha</taxon>
        <taxon>Strongyloidea</taxon>
        <taxon>Metastrongylidae</taxon>
        <taxon>Angiostrongylus</taxon>
    </lineage>
</organism>
<feature type="chain" id="PRO_5005326814" evidence="1">
    <location>
        <begin position="23"/>
        <end position="104"/>
    </location>
</feature>
<proteinExistence type="predicted"/>
<evidence type="ECO:0000256" key="1">
    <source>
        <dbReference type="SAM" id="SignalP"/>
    </source>
</evidence>
<feature type="signal peptide" evidence="1">
    <location>
        <begin position="1"/>
        <end position="22"/>
    </location>
</feature>
<name>A0A0K0DI02_ANGCA</name>
<sequence length="104" mass="12340">MRYVSFTFVFILMLHNVELTTGQGWKPFATFSMLPLIPFTDVNLPYRFRPNFDALRTYVKRPVEDPRNFKRRMNSKYDAEALYMPLGFGANSVFLPPRFSLYEK</sequence>
<dbReference type="AlphaFoldDB" id="A0A0K0DI02"/>
<keyword evidence="1" id="KW-0732">Signal</keyword>